<organism evidence="2 3">
    <name type="scientific">Gordoniibacillus kamchatkensis</name>
    <dbReference type="NCBI Taxonomy" id="1590651"/>
    <lineage>
        <taxon>Bacteria</taxon>
        <taxon>Bacillati</taxon>
        <taxon>Bacillota</taxon>
        <taxon>Bacilli</taxon>
        <taxon>Bacillales</taxon>
        <taxon>Paenibacillaceae</taxon>
        <taxon>Gordoniibacillus</taxon>
    </lineage>
</organism>
<evidence type="ECO:0000259" key="1">
    <source>
        <dbReference type="Pfam" id="PF01814"/>
    </source>
</evidence>
<name>A0ABR5AKV4_9BACL</name>
<accession>A0ABR5AKV4</accession>
<dbReference type="Gene3D" id="1.20.120.520">
    <property type="entry name" value="nmb1532 protein domain like"/>
    <property type="match status" value="1"/>
</dbReference>
<reference evidence="2 3" key="1">
    <citation type="submission" date="2014-12" db="EMBL/GenBank/DDBJ databases">
        <title>Draft genome sequence of Paenibacillus kamchatkensis strain B-2647.</title>
        <authorList>
            <person name="Karlyshev A.V."/>
            <person name="Kudryashova E.B."/>
        </authorList>
    </citation>
    <scope>NUCLEOTIDE SEQUENCE [LARGE SCALE GENOMIC DNA]</scope>
    <source>
        <strain evidence="2 3">VKM B-2647</strain>
    </source>
</reference>
<dbReference type="InterPro" id="IPR012312">
    <property type="entry name" value="Hemerythrin-like"/>
</dbReference>
<feature type="domain" description="Hemerythrin-like" evidence="1">
    <location>
        <begin position="28"/>
        <end position="168"/>
    </location>
</feature>
<proteinExistence type="predicted"/>
<dbReference type="Proteomes" id="UP000031967">
    <property type="component" value="Unassembled WGS sequence"/>
</dbReference>
<evidence type="ECO:0000313" key="3">
    <source>
        <dbReference type="Proteomes" id="UP000031967"/>
    </source>
</evidence>
<dbReference type="EMBL" id="JXAK01000007">
    <property type="protein sequence ID" value="KIL41666.1"/>
    <property type="molecule type" value="Genomic_DNA"/>
</dbReference>
<protein>
    <recommendedName>
        <fullName evidence="1">Hemerythrin-like domain-containing protein</fullName>
    </recommendedName>
</protein>
<gene>
    <name evidence="2" type="ORF">SD70_06005</name>
</gene>
<dbReference type="Pfam" id="PF01814">
    <property type="entry name" value="Hemerythrin"/>
    <property type="match status" value="1"/>
</dbReference>
<evidence type="ECO:0000313" key="2">
    <source>
        <dbReference type="EMBL" id="KIL41666.1"/>
    </source>
</evidence>
<dbReference type="RefSeq" id="WP_041046551.1">
    <property type="nucleotide sequence ID" value="NZ_JXAK01000007.1"/>
</dbReference>
<comment type="caution">
    <text evidence="2">The sequence shown here is derived from an EMBL/GenBank/DDBJ whole genome shotgun (WGS) entry which is preliminary data.</text>
</comment>
<keyword evidence="3" id="KW-1185">Reference proteome</keyword>
<sequence>MVHAKESQALDPSNVACPSPWMLVSMRLKDEHDQLTEELQDIRFVAQSIYDETDTKRARAILQALKRRMVDFMRRLHAHSEWEEREVFPVVNLYFHRLLKPSITPSIWVMEKEQKLADLFAQSFFEAEEALPEAATREQNRQAAAHLLQACLILQEHFELEEELIFPLAEQMLTDIDYFHS</sequence>